<dbReference type="Pfam" id="PF13692">
    <property type="entry name" value="Glyco_trans_1_4"/>
    <property type="match status" value="1"/>
</dbReference>
<dbReference type="CDD" id="cd03801">
    <property type="entry name" value="GT4_PimA-like"/>
    <property type="match status" value="1"/>
</dbReference>
<accession>A0A4R2L5K1</accession>
<keyword evidence="2" id="KW-1185">Reference proteome</keyword>
<organism evidence="1 2">
    <name type="scientific">Plasticicumulans lactativorans</name>
    <dbReference type="NCBI Taxonomy" id="1133106"/>
    <lineage>
        <taxon>Bacteria</taxon>
        <taxon>Pseudomonadati</taxon>
        <taxon>Pseudomonadota</taxon>
        <taxon>Gammaproteobacteria</taxon>
        <taxon>Candidatus Competibacteraceae</taxon>
        <taxon>Plasticicumulans</taxon>
    </lineage>
</organism>
<protein>
    <submittedName>
        <fullName evidence="1">Glycosyltransferase involved in cell wall biosynthesis</fullName>
    </submittedName>
</protein>
<dbReference type="Proteomes" id="UP000295765">
    <property type="component" value="Unassembled WGS sequence"/>
</dbReference>
<gene>
    <name evidence="1" type="ORF">EV699_107115</name>
</gene>
<dbReference type="SUPFAM" id="SSF53756">
    <property type="entry name" value="UDP-Glycosyltransferase/glycogen phosphorylase"/>
    <property type="match status" value="1"/>
</dbReference>
<dbReference type="OrthoDB" id="9807209at2"/>
<sequence length="418" mass="44443">MRRALYLSSVFEPDFTLAVGGNFWRMRLFLDALRRCFDAVDVLCFASPKHDLAPASIAAVQASMHAAWGEGLTLSVAPRAPEPAYATAWEAYGAPALDLFQQMPYALLAGAAQLEAVRAALARRPACVVARRLPMAALFERAAPSARPPLLFDVDDIEHLVLARSIAAPPHWPSKCLQYLRLPAVVGAEVRGLRRAAASFVCSELDRRRLARWPGGERVQVVSNAVPLAAATSPPSDPQAPTLLLLGNLGYAPNAAAAERLVAGIWPRVRARLPHATLVIAGNGADPQCARAWAQVRGVEVTGFVADLDALYARSTVVCCPLTVGGGTRVKLIEAAGYGKAMVATAIGAEGLAFRDGHDIVIADDDAAFADACVALLGDAGRRARLGRTARATAEREYDREAIVARLAGQIEHALATR</sequence>
<dbReference type="EMBL" id="SLWY01000007">
    <property type="protein sequence ID" value="TCO81722.1"/>
    <property type="molecule type" value="Genomic_DNA"/>
</dbReference>
<reference evidence="1 2" key="1">
    <citation type="submission" date="2019-03" db="EMBL/GenBank/DDBJ databases">
        <title>Genomic Encyclopedia of Type Strains, Phase IV (KMG-IV): sequencing the most valuable type-strain genomes for metagenomic binning, comparative biology and taxonomic classification.</title>
        <authorList>
            <person name="Goeker M."/>
        </authorList>
    </citation>
    <scope>NUCLEOTIDE SEQUENCE [LARGE SCALE GENOMIC DNA]</scope>
    <source>
        <strain evidence="1 2">DSM 25287</strain>
    </source>
</reference>
<dbReference type="PANTHER" id="PTHR12526">
    <property type="entry name" value="GLYCOSYLTRANSFERASE"/>
    <property type="match status" value="1"/>
</dbReference>
<dbReference type="Gene3D" id="3.40.50.2000">
    <property type="entry name" value="Glycogen Phosphorylase B"/>
    <property type="match status" value="2"/>
</dbReference>
<evidence type="ECO:0000313" key="2">
    <source>
        <dbReference type="Proteomes" id="UP000295765"/>
    </source>
</evidence>
<dbReference type="GO" id="GO:0016757">
    <property type="term" value="F:glycosyltransferase activity"/>
    <property type="evidence" value="ECO:0007669"/>
    <property type="project" value="TreeGrafter"/>
</dbReference>
<dbReference type="AlphaFoldDB" id="A0A4R2L5K1"/>
<keyword evidence="1" id="KW-0808">Transferase</keyword>
<dbReference type="RefSeq" id="WP_132540876.1">
    <property type="nucleotide sequence ID" value="NZ_SLWY01000007.1"/>
</dbReference>
<proteinExistence type="predicted"/>
<evidence type="ECO:0000313" key="1">
    <source>
        <dbReference type="EMBL" id="TCO81722.1"/>
    </source>
</evidence>
<comment type="caution">
    <text evidence="1">The sequence shown here is derived from an EMBL/GenBank/DDBJ whole genome shotgun (WGS) entry which is preliminary data.</text>
</comment>
<dbReference type="PANTHER" id="PTHR12526:SF600">
    <property type="entry name" value="GLYCOSYL TRANSFERASE GROUP 1"/>
    <property type="match status" value="1"/>
</dbReference>
<name>A0A4R2L5K1_9GAMM</name>